<dbReference type="Proteomes" id="UP000019491">
    <property type="component" value="Unassembled WGS sequence"/>
</dbReference>
<reference evidence="1 2" key="1">
    <citation type="submission" date="2014-02" db="EMBL/GenBank/DDBJ databases">
        <title>Whole genome shotgun sequence of Rhodococcus wratislaviensis NBRC 100605.</title>
        <authorList>
            <person name="Hosoyama A."/>
            <person name="Tsuchikane K."/>
            <person name="Yoshida I."/>
            <person name="Ohji S."/>
            <person name="Ichikawa N."/>
            <person name="Yamazoe A."/>
            <person name="Fujita N."/>
        </authorList>
    </citation>
    <scope>NUCLEOTIDE SEQUENCE [LARGE SCALE GENOMIC DNA]</scope>
    <source>
        <strain evidence="1 2">NBRC 100605</strain>
    </source>
</reference>
<gene>
    <name evidence="1" type="ORF">RW1_043_00110</name>
</gene>
<sequence>MSNPQLKINEAETISAAVIYAPRDSLDAVTPKWAEAARSECSPLRPGLAGTYNGYPPREP</sequence>
<name>X0Q9J5_RHOWR</name>
<dbReference type="AlphaFoldDB" id="X0Q9J5"/>
<comment type="caution">
    <text evidence="1">The sequence shown here is derived from an EMBL/GenBank/DDBJ whole genome shotgun (WGS) entry which is preliminary data.</text>
</comment>
<accession>X0Q9J5</accession>
<evidence type="ECO:0000313" key="2">
    <source>
        <dbReference type="Proteomes" id="UP000019491"/>
    </source>
</evidence>
<dbReference type="EMBL" id="BAWF01000043">
    <property type="protein sequence ID" value="GAF47576.1"/>
    <property type="molecule type" value="Genomic_DNA"/>
</dbReference>
<keyword evidence="2" id="KW-1185">Reference proteome</keyword>
<evidence type="ECO:0000313" key="1">
    <source>
        <dbReference type="EMBL" id="GAF47576.1"/>
    </source>
</evidence>
<organism evidence="1 2">
    <name type="scientific">Rhodococcus wratislaviensis NBRC 100605</name>
    <dbReference type="NCBI Taxonomy" id="1219028"/>
    <lineage>
        <taxon>Bacteria</taxon>
        <taxon>Bacillati</taxon>
        <taxon>Actinomycetota</taxon>
        <taxon>Actinomycetes</taxon>
        <taxon>Mycobacteriales</taxon>
        <taxon>Nocardiaceae</taxon>
        <taxon>Rhodococcus</taxon>
    </lineage>
</organism>
<protein>
    <submittedName>
        <fullName evidence="1">Uncharacterized protein</fullName>
    </submittedName>
</protein>
<proteinExistence type="predicted"/>